<protein>
    <recommendedName>
        <fullName evidence="2">DUF4283 domain-containing protein</fullName>
    </recommendedName>
</protein>
<dbReference type="PANTHER" id="PTHR31286:SF99">
    <property type="entry name" value="DUF4283 DOMAIN-CONTAINING PROTEIN"/>
    <property type="match status" value="1"/>
</dbReference>
<feature type="compositionally biased region" description="Basic and acidic residues" evidence="1">
    <location>
        <begin position="9"/>
        <end position="30"/>
    </location>
</feature>
<feature type="domain" description="DUF4283" evidence="2">
    <location>
        <begin position="94"/>
        <end position="176"/>
    </location>
</feature>
<feature type="region of interest" description="Disordered" evidence="1">
    <location>
        <begin position="355"/>
        <end position="384"/>
    </location>
</feature>
<evidence type="ECO:0000256" key="1">
    <source>
        <dbReference type="SAM" id="MobiDB-lite"/>
    </source>
</evidence>
<dbReference type="InterPro" id="IPR040256">
    <property type="entry name" value="At4g02000-like"/>
</dbReference>
<dbReference type="PANTHER" id="PTHR31286">
    <property type="entry name" value="GLYCINE-RICH CELL WALL STRUCTURAL PROTEIN 1.8-LIKE"/>
    <property type="match status" value="1"/>
</dbReference>
<dbReference type="OrthoDB" id="1096772at2759"/>
<comment type="caution">
    <text evidence="3">The sequence shown here is derived from an EMBL/GenBank/DDBJ whole genome shotgun (WGS) entry which is preliminary data.</text>
</comment>
<proteinExistence type="predicted"/>
<dbReference type="Pfam" id="PF14111">
    <property type="entry name" value="DUF4283"/>
    <property type="match status" value="1"/>
</dbReference>
<dbReference type="Proteomes" id="UP000467841">
    <property type="component" value="Unassembled WGS sequence"/>
</dbReference>
<name>A0A6D2KJZ8_9BRAS</name>
<feature type="region of interest" description="Disordered" evidence="1">
    <location>
        <begin position="1"/>
        <end position="45"/>
    </location>
</feature>
<feature type="compositionally biased region" description="Basic and acidic residues" evidence="1">
    <location>
        <begin position="363"/>
        <end position="384"/>
    </location>
</feature>
<dbReference type="EMBL" id="CACVBM020001418">
    <property type="protein sequence ID" value="CAA7049548.1"/>
    <property type="molecule type" value="Genomic_DNA"/>
</dbReference>
<gene>
    <name evidence="3" type="ORF">MERR_LOCUS36783</name>
</gene>
<feature type="region of interest" description="Disordered" evidence="1">
    <location>
        <begin position="409"/>
        <end position="542"/>
    </location>
</feature>
<sequence length="542" mass="59120">MLRFTAGDSRVDGARVQDAHMEDAGEKGRPPGEPPDAPDSWAQKVGGGSLGGRLVPEEVVDAAFIEARLCLEFPDGEEGEPVVTIGEEVLTAMNGLWKNCMIVRVLGRSVSIAVMSRKLRELWKPKGVMYVMDLPRQFFMVRFEREEEFLAALTGGPWKAFGSYLMSQAWSPDFDPLKSDTETTPVWVRLSNIPVNFYHQKILMGIAKGLGKPVKVDDTTLNFERARFARVCVEVNLKKPLKGTIVINGERYFVSYEGLSNICSWCGLYGHLVHSCPKKPHETVPVAVTQTSPMSARDKEGAPAVEGFTEVRMGRKQPAEVAKLARAGIDGSAPNKASGEPNIALSNSFGSLKENMENLGVDDSGREKERDRGKEIRGIRGSKEDTRLVGKENIAPNANVNREQSWEHGNGIVFGSGSGKGLKQNRSVSNGKRIGQGKAGVVGRPKQPKVNRPARGLIFRPRTDDIELPVNGKRPRVEQSDVGRSGGVAINERVETQANSVEGQHHRDVPMDVQPSQVETEAGSDLAMHGAAVEKPSEEIGA</sequence>
<accession>A0A6D2KJZ8</accession>
<evidence type="ECO:0000313" key="4">
    <source>
        <dbReference type="Proteomes" id="UP000467841"/>
    </source>
</evidence>
<evidence type="ECO:0000313" key="3">
    <source>
        <dbReference type="EMBL" id="CAA7049548.1"/>
    </source>
</evidence>
<evidence type="ECO:0000259" key="2">
    <source>
        <dbReference type="Pfam" id="PF14111"/>
    </source>
</evidence>
<dbReference type="InterPro" id="IPR025558">
    <property type="entry name" value="DUF4283"/>
</dbReference>
<dbReference type="AlphaFoldDB" id="A0A6D2KJZ8"/>
<reference evidence="3" key="1">
    <citation type="submission" date="2020-01" db="EMBL/GenBank/DDBJ databases">
        <authorList>
            <person name="Mishra B."/>
        </authorList>
    </citation>
    <scope>NUCLEOTIDE SEQUENCE [LARGE SCALE GENOMIC DNA]</scope>
</reference>
<organism evidence="3 4">
    <name type="scientific">Microthlaspi erraticum</name>
    <dbReference type="NCBI Taxonomy" id="1685480"/>
    <lineage>
        <taxon>Eukaryota</taxon>
        <taxon>Viridiplantae</taxon>
        <taxon>Streptophyta</taxon>
        <taxon>Embryophyta</taxon>
        <taxon>Tracheophyta</taxon>
        <taxon>Spermatophyta</taxon>
        <taxon>Magnoliopsida</taxon>
        <taxon>eudicotyledons</taxon>
        <taxon>Gunneridae</taxon>
        <taxon>Pentapetalae</taxon>
        <taxon>rosids</taxon>
        <taxon>malvids</taxon>
        <taxon>Brassicales</taxon>
        <taxon>Brassicaceae</taxon>
        <taxon>Coluteocarpeae</taxon>
        <taxon>Microthlaspi</taxon>
    </lineage>
</organism>
<keyword evidence="4" id="KW-1185">Reference proteome</keyword>